<dbReference type="InterPro" id="IPR005999">
    <property type="entry name" value="Glycerol_kin"/>
</dbReference>
<dbReference type="InterPro" id="IPR018483">
    <property type="entry name" value="Carb_kinase_FGGY_CS"/>
</dbReference>
<evidence type="ECO:0000256" key="6">
    <source>
        <dbReference type="ARBA" id="ARBA00022798"/>
    </source>
</evidence>
<dbReference type="GO" id="GO:0005829">
    <property type="term" value="C:cytosol"/>
    <property type="evidence" value="ECO:0007669"/>
    <property type="project" value="TreeGrafter"/>
</dbReference>
<comment type="catalytic activity">
    <reaction evidence="8 10">
        <text>glycerol + ATP = sn-glycerol 3-phosphate + ADP + H(+)</text>
        <dbReference type="Rhea" id="RHEA:21644"/>
        <dbReference type="ChEBI" id="CHEBI:15378"/>
        <dbReference type="ChEBI" id="CHEBI:17754"/>
        <dbReference type="ChEBI" id="CHEBI:30616"/>
        <dbReference type="ChEBI" id="CHEBI:57597"/>
        <dbReference type="ChEBI" id="CHEBI:456216"/>
        <dbReference type="EC" id="2.7.1.30"/>
    </reaction>
</comment>
<dbReference type="PANTHER" id="PTHR10196:SF69">
    <property type="entry name" value="GLYCEROL KINASE"/>
    <property type="match status" value="1"/>
</dbReference>
<keyword evidence="4 10" id="KW-0547">Nucleotide-binding</keyword>
<evidence type="ECO:0000256" key="5">
    <source>
        <dbReference type="ARBA" id="ARBA00022777"/>
    </source>
</evidence>
<dbReference type="Gene3D" id="3.30.420.40">
    <property type="match status" value="2"/>
</dbReference>
<evidence type="ECO:0000256" key="12">
    <source>
        <dbReference type="SAM" id="MobiDB-lite"/>
    </source>
</evidence>
<evidence type="ECO:0000256" key="2">
    <source>
        <dbReference type="ARBA" id="ARBA00009156"/>
    </source>
</evidence>
<dbReference type="GO" id="GO:0005524">
    <property type="term" value="F:ATP binding"/>
    <property type="evidence" value="ECO:0007669"/>
    <property type="project" value="UniProtKB-UniRule"/>
</dbReference>
<keyword evidence="16" id="KW-1185">Reference proteome</keyword>
<feature type="binding site" evidence="10">
    <location>
        <position position="38"/>
    </location>
    <ligand>
        <name>ADP</name>
        <dbReference type="ChEBI" id="CHEBI:456216"/>
    </ligand>
</feature>
<feature type="binding site" evidence="10">
    <location>
        <position position="294"/>
    </location>
    <ligand>
        <name>ADP</name>
        <dbReference type="ChEBI" id="CHEBI:456216"/>
    </ligand>
</feature>
<evidence type="ECO:0000259" key="13">
    <source>
        <dbReference type="Pfam" id="PF00370"/>
    </source>
</evidence>
<keyword evidence="5 10" id="KW-0418">Kinase</keyword>
<organism evidence="15 16">
    <name type="scientific">Kocuria subflava</name>
    <dbReference type="NCBI Taxonomy" id="1736139"/>
    <lineage>
        <taxon>Bacteria</taxon>
        <taxon>Bacillati</taxon>
        <taxon>Actinomycetota</taxon>
        <taxon>Actinomycetes</taxon>
        <taxon>Micrococcales</taxon>
        <taxon>Micrococcaceae</taxon>
        <taxon>Kocuria</taxon>
    </lineage>
</organism>
<dbReference type="PANTHER" id="PTHR10196">
    <property type="entry name" value="SUGAR KINASE"/>
    <property type="match status" value="1"/>
</dbReference>
<evidence type="ECO:0000313" key="15">
    <source>
        <dbReference type="EMBL" id="NKE08707.1"/>
    </source>
</evidence>
<gene>
    <name evidence="10 15" type="primary">glpK</name>
    <name evidence="15" type="ORF">GTW58_01830</name>
</gene>
<evidence type="ECO:0000313" key="16">
    <source>
        <dbReference type="Proteomes" id="UP000521379"/>
    </source>
</evidence>
<feature type="binding site" evidence="10">
    <location>
        <position position="272"/>
    </location>
    <ligand>
        <name>glycerol</name>
        <dbReference type="ChEBI" id="CHEBI:17754"/>
    </ligand>
</feature>
<evidence type="ECO:0000256" key="10">
    <source>
        <dbReference type="HAMAP-Rule" id="MF_00186"/>
    </source>
</evidence>
<dbReference type="PROSITE" id="PS00933">
    <property type="entry name" value="FGGY_KINASES_1"/>
    <property type="match status" value="1"/>
</dbReference>
<evidence type="ECO:0000256" key="9">
    <source>
        <dbReference type="ARBA" id="ARBA00054633"/>
    </source>
</evidence>
<feature type="binding site" evidence="10">
    <location>
        <position position="109"/>
    </location>
    <ligand>
        <name>sn-glycerol 3-phosphate</name>
        <dbReference type="ChEBI" id="CHEBI:57597"/>
    </ligand>
</feature>
<dbReference type="NCBIfam" id="NF000756">
    <property type="entry name" value="PRK00047.1"/>
    <property type="match status" value="1"/>
</dbReference>
<dbReference type="InterPro" id="IPR043129">
    <property type="entry name" value="ATPase_NBD"/>
</dbReference>
<feature type="binding site" evidence="10">
    <location>
        <position position="108"/>
    </location>
    <ligand>
        <name>glycerol</name>
        <dbReference type="ChEBI" id="CHEBI:17754"/>
    </ligand>
</feature>
<dbReference type="GO" id="GO:0019563">
    <property type="term" value="P:glycerol catabolic process"/>
    <property type="evidence" value="ECO:0007669"/>
    <property type="project" value="UniProtKB-UniRule"/>
</dbReference>
<dbReference type="CDD" id="cd07769">
    <property type="entry name" value="ASKHA_NBD_FGGY_GK"/>
    <property type="match status" value="1"/>
</dbReference>
<feature type="binding site" evidence="10">
    <location>
        <position position="40"/>
    </location>
    <ligand>
        <name>ATP</name>
        <dbReference type="ChEBI" id="CHEBI:30616"/>
    </ligand>
</feature>
<dbReference type="Pfam" id="PF02782">
    <property type="entry name" value="FGGY_C"/>
    <property type="match status" value="1"/>
</dbReference>
<feature type="binding site" evidence="10">
    <location>
        <position position="109"/>
    </location>
    <ligand>
        <name>glycerol</name>
        <dbReference type="ChEBI" id="CHEBI:17754"/>
    </ligand>
</feature>
<dbReference type="EMBL" id="JAAVUN010000002">
    <property type="protein sequence ID" value="NKE08707.1"/>
    <property type="molecule type" value="Genomic_DNA"/>
</dbReference>
<dbReference type="InterPro" id="IPR018484">
    <property type="entry name" value="FGGY_N"/>
</dbReference>
<dbReference type="NCBIfam" id="TIGR01311">
    <property type="entry name" value="glycerol_kin"/>
    <property type="match status" value="1"/>
</dbReference>
<dbReference type="InterPro" id="IPR018485">
    <property type="entry name" value="FGGY_C"/>
</dbReference>
<feature type="region of interest" description="Disordered" evidence="12">
    <location>
        <begin position="1"/>
        <end position="25"/>
    </location>
</feature>
<evidence type="ECO:0000256" key="11">
    <source>
        <dbReference type="RuleBase" id="RU003733"/>
    </source>
</evidence>
<proteinExistence type="inferred from homology"/>
<dbReference type="FunFam" id="3.30.420.40:FF:000007">
    <property type="entry name" value="Glycerol kinase"/>
    <property type="match status" value="1"/>
</dbReference>
<feature type="domain" description="Carbohydrate kinase FGGY N-terminal" evidence="13">
    <location>
        <begin position="30"/>
        <end position="279"/>
    </location>
</feature>
<dbReference type="UniPathway" id="UPA00618">
    <property type="reaction ID" value="UER00672"/>
</dbReference>
<dbReference type="HAMAP" id="MF_00186">
    <property type="entry name" value="Glycerol_kin"/>
    <property type="match status" value="1"/>
</dbReference>
<feature type="binding site" evidence="10">
    <location>
        <position position="39"/>
    </location>
    <ligand>
        <name>ATP</name>
        <dbReference type="ChEBI" id="CHEBI:30616"/>
    </ligand>
</feature>
<feature type="binding site" evidence="10">
    <location>
        <position position="294"/>
    </location>
    <ligand>
        <name>ATP</name>
        <dbReference type="ChEBI" id="CHEBI:30616"/>
    </ligand>
</feature>
<comment type="similarity">
    <text evidence="2 10 11">Belongs to the FGGY kinase family.</text>
</comment>
<dbReference type="SUPFAM" id="SSF53067">
    <property type="entry name" value="Actin-like ATPase domain"/>
    <property type="match status" value="2"/>
</dbReference>
<dbReference type="GO" id="GO:0004370">
    <property type="term" value="F:glycerol kinase activity"/>
    <property type="evidence" value="ECO:0007669"/>
    <property type="project" value="UniProtKB-UniRule"/>
</dbReference>
<feature type="binding site" evidence="10">
    <location>
        <position position="160"/>
    </location>
    <ligand>
        <name>sn-glycerol 3-phosphate</name>
        <dbReference type="ChEBI" id="CHEBI:57597"/>
    </ligand>
</feature>
<evidence type="ECO:0000256" key="3">
    <source>
        <dbReference type="ARBA" id="ARBA00022679"/>
    </source>
</evidence>
<sequence length="530" mass="57956">MTTESTLENTETTTETNLENKAESSSKAQYVMAIDQGTTSSRAIIFNHSGEIVSTGQLEHEQIFPKAGWVEHDAQEIWRNVRKVVADSLAVAELTASDIAAVGITNQRETAVVWDKTTGEPVYNAIVWQDTRTAKLAEQLGGEEGADKYKDRVGLPLASYFSGPKISWILDNVDGARQKAEAGDLLFGNTDSWLVWNMTGGTNGGVHVTDVTNASRTMLMNLETLDWNQEIAQDMGVPLSMLPEIKSSSEVYGHGRQTGFLKDVPIAGILGDQQAAMFGQACFEPGMGKNTYGTGSFVLMNVGTEVVHSEHGLLSTVCYKLGDQDPVYALEGSIAVTGSLIQWLRDNLGLFSDASQVQALAEKVDDNGGAYFVPAFSGLFAPYWRDDARGALVGLTRYVNKSHIARAALEATAYQSREVIEAMNKDSDVDMQELKVDGGMTANELLMQFQADQLDIPVIRPKVTETTALGAAYAAGIAVGFWKGTEDVANNWAEDKRWEPQEDPETTAKFFRNWQKAVTKTFDWVDEDVD</sequence>
<dbReference type="PROSITE" id="PS00445">
    <property type="entry name" value="FGGY_KINASES_2"/>
    <property type="match status" value="1"/>
</dbReference>
<feature type="binding site" evidence="10">
    <location>
        <position position="108"/>
    </location>
    <ligand>
        <name>sn-glycerol 3-phosphate</name>
        <dbReference type="ChEBI" id="CHEBI:57597"/>
    </ligand>
</feature>
<feature type="binding site" evidence="10">
    <location>
        <position position="38"/>
    </location>
    <ligand>
        <name>ATP</name>
        <dbReference type="ChEBI" id="CHEBI:30616"/>
    </ligand>
</feature>
<dbReference type="GO" id="GO:0006072">
    <property type="term" value="P:glycerol-3-phosphate metabolic process"/>
    <property type="evidence" value="ECO:0007669"/>
    <property type="project" value="InterPro"/>
</dbReference>
<feature type="compositionally biased region" description="Low complexity" evidence="12">
    <location>
        <begin position="1"/>
        <end position="17"/>
    </location>
</feature>
<feature type="binding site" evidence="10">
    <location>
        <position position="443"/>
    </location>
    <ligand>
        <name>ADP</name>
        <dbReference type="ChEBI" id="CHEBI:456216"/>
    </ligand>
</feature>
<accession>A0A846TTV6</accession>
<feature type="binding site" evidence="10">
    <location>
        <position position="272"/>
    </location>
    <ligand>
        <name>sn-glycerol 3-phosphate</name>
        <dbReference type="ChEBI" id="CHEBI:57597"/>
    </ligand>
</feature>
<feature type="binding site" evidence="10">
    <location>
        <position position="273"/>
    </location>
    <ligand>
        <name>glycerol</name>
        <dbReference type="ChEBI" id="CHEBI:17754"/>
    </ligand>
</feature>
<protein>
    <recommendedName>
        <fullName evidence="10">Glycerol kinase</fullName>
        <ecNumber evidence="10">2.7.1.30</ecNumber>
    </recommendedName>
    <alternativeName>
        <fullName evidence="10">ATP:glycerol 3-phosphotransferase</fullName>
    </alternativeName>
    <alternativeName>
        <fullName evidence="10">Glycerokinase</fullName>
        <shortName evidence="10">GK</shortName>
    </alternativeName>
</protein>
<evidence type="ECO:0000259" key="14">
    <source>
        <dbReference type="Pfam" id="PF02782"/>
    </source>
</evidence>
<feature type="binding site" evidence="10">
    <location>
        <position position="338"/>
    </location>
    <ligand>
        <name>ADP</name>
        <dbReference type="ChEBI" id="CHEBI:456216"/>
    </ligand>
</feature>
<feature type="binding site" evidence="10">
    <location>
        <position position="38"/>
    </location>
    <ligand>
        <name>sn-glycerol 3-phosphate</name>
        <dbReference type="ChEBI" id="CHEBI:57597"/>
    </ligand>
</feature>
<feature type="binding site" evidence="10">
    <location>
        <position position="338"/>
    </location>
    <ligand>
        <name>ATP</name>
        <dbReference type="ChEBI" id="CHEBI:30616"/>
    </ligand>
</feature>
<comment type="function">
    <text evidence="9 10">Key enzyme in the regulation of glycerol uptake and metabolism. Catalyzes the phosphorylation of glycerol to yield sn-glycerol 3-phosphate.</text>
</comment>
<reference evidence="15 16" key="1">
    <citation type="submission" date="2020-02" db="EMBL/GenBank/DDBJ databases">
        <authorList>
            <person name="Sun Q."/>
        </authorList>
    </citation>
    <scope>NUCLEOTIDE SEQUENCE [LARGE SCALE GENOMIC DNA]</scope>
    <source>
        <strain evidence="15 16">YIM 13062</strain>
    </source>
</reference>
<dbReference type="RefSeq" id="WP_119932435.1">
    <property type="nucleotide sequence ID" value="NZ_JAAVUN010000002.1"/>
</dbReference>
<name>A0A846TTV6_9MICC</name>
<comment type="activity regulation">
    <text evidence="10">Inhibited by fructose 1,6-bisphosphate (FBP).</text>
</comment>
<dbReference type="FunFam" id="3.30.420.40:FF:000008">
    <property type="entry name" value="Glycerol kinase"/>
    <property type="match status" value="1"/>
</dbReference>
<feature type="binding site" evidence="10">
    <location>
        <position position="42"/>
    </location>
    <ligand>
        <name>ADP</name>
        <dbReference type="ChEBI" id="CHEBI:456216"/>
    </ligand>
</feature>
<comment type="caution">
    <text evidence="15">The sequence shown here is derived from an EMBL/GenBank/DDBJ whole genome shotgun (WGS) entry which is preliminary data.</text>
</comment>
<keyword evidence="7 10" id="KW-0067">ATP-binding</keyword>
<feature type="domain" description="Carbohydrate kinase FGGY C-terminal" evidence="14">
    <location>
        <begin position="289"/>
        <end position="478"/>
    </location>
</feature>
<evidence type="ECO:0000256" key="8">
    <source>
        <dbReference type="ARBA" id="ARBA00052101"/>
    </source>
</evidence>
<feature type="binding site" evidence="10">
    <location>
        <position position="439"/>
    </location>
    <ligand>
        <name>ADP</name>
        <dbReference type="ChEBI" id="CHEBI:456216"/>
    </ligand>
</feature>
<evidence type="ECO:0000256" key="7">
    <source>
        <dbReference type="ARBA" id="ARBA00022840"/>
    </source>
</evidence>
<evidence type="ECO:0000256" key="4">
    <source>
        <dbReference type="ARBA" id="ARBA00022741"/>
    </source>
</evidence>
<feature type="binding site" evidence="10">
    <location>
        <position position="439"/>
    </location>
    <ligand>
        <name>ATP</name>
        <dbReference type="ChEBI" id="CHEBI:30616"/>
    </ligand>
</feature>
<dbReference type="Pfam" id="PF00370">
    <property type="entry name" value="FGGY_N"/>
    <property type="match status" value="1"/>
</dbReference>
<keyword evidence="6 10" id="KW-0319">Glycerol metabolism</keyword>
<feature type="binding site" evidence="10">
    <location>
        <position position="160"/>
    </location>
    <ligand>
        <name>glycerol</name>
        <dbReference type="ChEBI" id="CHEBI:17754"/>
    </ligand>
</feature>
<dbReference type="Proteomes" id="UP000521379">
    <property type="component" value="Unassembled WGS sequence"/>
</dbReference>
<dbReference type="EC" id="2.7.1.30" evidence="10"/>
<dbReference type="InterPro" id="IPR000577">
    <property type="entry name" value="Carb_kinase_FGGY"/>
</dbReference>
<keyword evidence="3 10" id="KW-0808">Transferase</keyword>
<dbReference type="AlphaFoldDB" id="A0A846TTV6"/>
<comment type="pathway">
    <text evidence="1 10">Polyol metabolism; glycerol degradation via glycerol kinase pathway; sn-glycerol 3-phosphate from glycerol: step 1/1.</text>
</comment>
<dbReference type="PIRSF" id="PIRSF000538">
    <property type="entry name" value="GlpK"/>
    <property type="match status" value="1"/>
</dbReference>
<feature type="binding site" evidence="10">
    <location>
        <position position="342"/>
    </location>
    <ligand>
        <name>ATP</name>
        <dbReference type="ChEBI" id="CHEBI:30616"/>
    </ligand>
</feature>
<evidence type="ECO:0000256" key="1">
    <source>
        <dbReference type="ARBA" id="ARBA00005190"/>
    </source>
</evidence>